<dbReference type="HOGENOM" id="CLU_185707_0_0_1"/>
<accession>A0A0C3DJW1</accession>
<keyword evidence="3" id="KW-1185">Reference proteome</keyword>
<dbReference type="OrthoDB" id="3360976at2759"/>
<sequence>AEARYCRRRTLRGPDDRWYRWDMHRRVVVLSLDDPHHRGVALYCRTTSRYFDIFRVKCTTGDIARIEHMLDSIILTIIYVEKLRMDEELK</sequence>
<feature type="non-terminal residue" evidence="2">
    <location>
        <position position="90"/>
    </location>
</feature>
<evidence type="ECO:0000259" key="1">
    <source>
        <dbReference type="Pfam" id="PF20236"/>
    </source>
</evidence>
<gene>
    <name evidence="2" type="ORF">SCLCIDRAFT_49251</name>
</gene>
<feature type="non-terminal residue" evidence="2">
    <location>
        <position position="1"/>
    </location>
</feature>
<proteinExistence type="predicted"/>
<dbReference type="Pfam" id="PF20236">
    <property type="entry name" value="DUF6593"/>
    <property type="match status" value="1"/>
</dbReference>
<dbReference type="InParanoid" id="A0A0C3DJW1"/>
<feature type="domain" description="DUF6593" evidence="1">
    <location>
        <begin position="9"/>
        <end position="85"/>
    </location>
</feature>
<dbReference type="EMBL" id="KN822118">
    <property type="protein sequence ID" value="KIM56371.1"/>
    <property type="molecule type" value="Genomic_DNA"/>
</dbReference>
<protein>
    <recommendedName>
        <fullName evidence="1">DUF6593 domain-containing protein</fullName>
    </recommendedName>
</protein>
<dbReference type="AlphaFoldDB" id="A0A0C3DJW1"/>
<reference evidence="2 3" key="1">
    <citation type="submission" date="2014-04" db="EMBL/GenBank/DDBJ databases">
        <authorList>
            <consortium name="DOE Joint Genome Institute"/>
            <person name="Kuo A."/>
            <person name="Kohler A."/>
            <person name="Nagy L.G."/>
            <person name="Floudas D."/>
            <person name="Copeland A."/>
            <person name="Barry K.W."/>
            <person name="Cichocki N."/>
            <person name="Veneault-Fourrey C."/>
            <person name="LaButti K."/>
            <person name="Lindquist E.A."/>
            <person name="Lipzen A."/>
            <person name="Lundell T."/>
            <person name="Morin E."/>
            <person name="Murat C."/>
            <person name="Sun H."/>
            <person name="Tunlid A."/>
            <person name="Henrissat B."/>
            <person name="Grigoriev I.V."/>
            <person name="Hibbett D.S."/>
            <person name="Martin F."/>
            <person name="Nordberg H.P."/>
            <person name="Cantor M.N."/>
            <person name="Hua S.X."/>
        </authorList>
    </citation>
    <scope>NUCLEOTIDE SEQUENCE [LARGE SCALE GENOMIC DNA]</scope>
    <source>
        <strain evidence="2 3">Foug A</strain>
    </source>
</reference>
<name>A0A0C3DJW1_9AGAM</name>
<evidence type="ECO:0000313" key="2">
    <source>
        <dbReference type="EMBL" id="KIM56371.1"/>
    </source>
</evidence>
<evidence type="ECO:0000313" key="3">
    <source>
        <dbReference type="Proteomes" id="UP000053989"/>
    </source>
</evidence>
<organism evidence="2 3">
    <name type="scientific">Scleroderma citrinum Foug A</name>
    <dbReference type="NCBI Taxonomy" id="1036808"/>
    <lineage>
        <taxon>Eukaryota</taxon>
        <taxon>Fungi</taxon>
        <taxon>Dikarya</taxon>
        <taxon>Basidiomycota</taxon>
        <taxon>Agaricomycotina</taxon>
        <taxon>Agaricomycetes</taxon>
        <taxon>Agaricomycetidae</taxon>
        <taxon>Boletales</taxon>
        <taxon>Sclerodermatineae</taxon>
        <taxon>Sclerodermataceae</taxon>
        <taxon>Scleroderma</taxon>
    </lineage>
</organism>
<reference evidence="3" key="2">
    <citation type="submission" date="2015-01" db="EMBL/GenBank/DDBJ databases">
        <title>Evolutionary Origins and Diversification of the Mycorrhizal Mutualists.</title>
        <authorList>
            <consortium name="DOE Joint Genome Institute"/>
            <consortium name="Mycorrhizal Genomics Consortium"/>
            <person name="Kohler A."/>
            <person name="Kuo A."/>
            <person name="Nagy L.G."/>
            <person name="Floudas D."/>
            <person name="Copeland A."/>
            <person name="Barry K.W."/>
            <person name="Cichocki N."/>
            <person name="Veneault-Fourrey C."/>
            <person name="LaButti K."/>
            <person name="Lindquist E.A."/>
            <person name="Lipzen A."/>
            <person name="Lundell T."/>
            <person name="Morin E."/>
            <person name="Murat C."/>
            <person name="Riley R."/>
            <person name="Ohm R."/>
            <person name="Sun H."/>
            <person name="Tunlid A."/>
            <person name="Henrissat B."/>
            <person name="Grigoriev I.V."/>
            <person name="Hibbett D.S."/>
            <person name="Martin F."/>
        </authorList>
    </citation>
    <scope>NUCLEOTIDE SEQUENCE [LARGE SCALE GENOMIC DNA]</scope>
    <source>
        <strain evidence="3">Foug A</strain>
    </source>
</reference>
<dbReference type="InterPro" id="IPR046528">
    <property type="entry name" value="DUF6593"/>
</dbReference>
<dbReference type="Proteomes" id="UP000053989">
    <property type="component" value="Unassembled WGS sequence"/>
</dbReference>